<dbReference type="RefSeq" id="WP_167223004.1">
    <property type="nucleotide sequence ID" value="NZ_JAAQPH010000004.1"/>
</dbReference>
<reference evidence="2" key="1">
    <citation type="submission" date="2020-03" db="EMBL/GenBank/DDBJ databases">
        <title>Genome of Pelagibius litoralis DSM 21314T.</title>
        <authorList>
            <person name="Wang G."/>
        </authorList>
    </citation>
    <scope>NUCLEOTIDE SEQUENCE</scope>
    <source>
        <strain evidence="2">DSM 21314</strain>
    </source>
</reference>
<comment type="caution">
    <text evidence="2">The sequence shown here is derived from an EMBL/GenBank/DDBJ whole genome shotgun (WGS) entry which is preliminary data.</text>
</comment>
<keyword evidence="3" id="KW-1185">Reference proteome</keyword>
<evidence type="ECO:0000313" key="3">
    <source>
        <dbReference type="Proteomes" id="UP000761264"/>
    </source>
</evidence>
<protein>
    <submittedName>
        <fullName evidence="2">Uncharacterized protein</fullName>
    </submittedName>
</protein>
<feature type="transmembrane region" description="Helical" evidence="1">
    <location>
        <begin position="56"/>
        <end position="80"/>
    </location>
</feature>
<evidence type="ECO:0000313" key="2">
    <source>
        <dbReference type="EMBL" id="NIA68442.1"/>
    </source>
</evidence>
<accession>A0A967C863</accession>
<organism evidence="2 3">
    <name type="scientific">Pelagibius litoralis</name>
    <dbReference type="NCBI Taxonomy" id="374515"/>
    <lineage>
        <taxon>Bacteria</taxon>
        <taxon>Pseudomonadati</taxon>
        <taxon>Pseudomonadota</taxon>
        <taxon>Alphaproteobacteria</taxon>
        <taxon>Rhodospirillales</taxon>
        <taxon>Rhodovibrionaceae</taxon>
        <taxon>Pelagibius</taxon>
    </lineage>
</organism>
<proteinExistence type="predicted"/>
<sequence>MQPAEKDGQLFVIIQDITYDSGEGDEEEESEKYRVSLEKEFNVTFENVNIGPSVDIPAFLTTIATTMVPLWSVILGAFFLGKPIKENLDAWCEIGHRVREFFAHPVVLSKRGASVIAVEAILEEMDRAPKSIQLLSYRSILYGDKAKLRSLETSSEISETPETLLLGFVLHVFEIEADGQKYRVGVNGQDTDIIEIE</sequence>
<dbReference type="EMBL" id="JAAQPH010000004">
    <property type="protein sequence ID" value="NIA68442.1"/>
    <property type="molecule type" value="Genomic_DNA"/>
</dbReference>
<keyword evidence="1" id="KW-1133">Transmembrane helix</keyword>
<keyword evidence="1" id="KW-0472">Membrane</keyword>
<evidence type="ECO:0000256" key="1">
    <source>
        <dbReference type="SAM" id="Phobius"/>
    </source>
</evidence>
<keyword evidence="1" id="KW-0812">Transmembrane</keyword>
<dbReference type="Proteomes" id="UP000761264">
    <property type="component" value="Unassembled WGS sequence"/>
</dbReference>
<dbReference type="AlphaFoldDB" id="A0A967C863"/>
<name>A0A967C863_9PROT</name>
<gene>
    <name evidence="2" type="ORF">HBA54_07535</name>
</gene>